<organism evidence="2 3">
    <name type="scientific">Roseivirga pacifica</name>
    <dbReference type="NCBI Taxonomy" id="1267423"/>
    <lineage>
        <taxon>Bacteria</taxon>
        <taxon>Pseudomonadati</taxon>
        <taxon>Bacteroidota</taxon>
        <taxon>Cytophagia</taxon>
        <taxon>Cytophagales</taxon>
        <taxon>Roseivirgaceae</taxon>
        <taxon>Roseivirga</taxon>
    </lineage>
</organism>
<evidence type="ECO:0008006" key="4">
    <source>
        <dbReference type="Google" id="ProtNLM"/>
    </source>
</evidence>
<accession>A0A1I0QX70</accession>
<dbReference type="STRING" id="1267423.SAMN05216290_2827"/>
<keyword evidence="3" id="KW-1185">Reference proteome</keyword>
<protein>
    <recommendedName>
        <fullName evidence="4">Lysophospholipase L1</fullName>
    </recommendedName>
</protein>
<evidence type="ECO:0000256" key="1">
    <source>
        <dbReference type="SAM" id="SignalP"/>
    </source>
</evidence>
<dbReference type="Proteomes" id="UP000199437">
    <property type="component" value="Unassembled WGS sequence"/>
</dbReference>
<feature type="chain" id="PRO_5011480857" description="Lysophospholipase L1" evidence="1">
    <location>
        <begin position="27"/>
        <end position="259"/>
    </location>
</feature>
<feature type="signal peptide" evidence="1">
    <location>
        <begin position="1"/>
        <end position="26"/>
    </location>
</feature>
<dbReference type="GeneID" id="99987512"/>
<dbReference type="AlphaFoldDB" id="A0A1I0QX70"/>
<name>A0A1I0QX70_9BACT</name>
<dbReference type="RefSeq" id="WP_090259211.1">
    <property type="nucleotide sequence ID" value="NZ_FOIR01000002.1"/>
</dbReference>
<dbReference type="OrthoDB" id="7443339at2"/>
<proteinExistence type="predicted"/>
<evidence type="ECO:0000313" key="3">
    <source>
        <dbReference type="Proteomes" id="UP000199437"/>
    </source>
</evidence>
<evidence type="ECO:0000313" key="2">
    <source>
        <dbReference type="EMBL" id="SEW32143.1"/>
    </source>
</evidence>
<dbReference type="Gene3D" id="3.40.50.1110">
    <property type="entry name" value="SGNH hydrolase"/>
    <property type="match status" value="1"/>
</dbReference>
<dbReference type="InterPro" id="IPR036514">
    <property type="entry name" value="SGNH_hydro_sf"/>
</dbReference>
<dbReference type="EMBL" id="FOIR01000002">
    <property type="protein sequence ID" value="SEW32143.1"/>
    <property type="molecule type" value="Genomic_DNA"/>
</dbReference>
<dbReference type="SUPFAM" id="SSF52266">
    <property type="entry name" value="SGNH hydrolase"/>
    <property type="match status" value="1"/>
</dbReference>
<dbReference type="GO" id="GO:0016788">
    <property type="term" value="F:hydrolase activity, acting on ester bonds"/>
    <property type="evidence" value="ECO:0007669"/>
    <property type="project" value="UniProtKB-ARBA"/>
</dbReference>
<keyword evidence="1" id="KW-0732">Signal</keyword>
<dbReference type="CDD" id="cd00229">
    <property type="entry name" value="SGNH_hydrolase"/>
    <property type="match status" value="1"/>
</dbReference>
<reference evidence="3" key="1">
    <citation type="submission" date="2016-10" db="EMBL/GenBank/DDBJ databases">
        <authorList>
            <person name="Varghese N."/>
            <person name="Submissions S."/>
        </authorList>
    </citation>
    <scope>NUCLEOTIDE SEQUENCE [LARGE SCALE GENOMIC DNA]</scope>
    <source>
        <strain evidence="3">CGMCC 1.12402</strain>
    </source>
</reference>
<gene>
    <name evidence="2" type="ORF">SAMN05216290_2827</name>
</gene>
<sequence>MSFNYRKWTCQLFMLAVLFLPASLYAQTQDTLRVLFVGNSYTYFYNLPQMVATMAESQGKAIVTRQSTVGGSHLGEHWNRERETRSRDLIEQGGWDYVVMNNHSMSTINTPEDFDKYGEQFVALIKQHGAQPVFYMTWARKWNPLMQETITKGYEKLVKATGADVVPIGPLWMKSIALRPDIDLYFEDGSHPSPEGTYLTALAYYRFFTGKSTSEIPDRLQTVDKDGEKLYLAIIDPNTATFFQQLVDSFDMKTLADDR</sequence>